<dbReference type="OrthoDB" id="6765744at2759"/>
<protein>
    <recommendedName>
        <fullName evidence="3">DNA-directed DNA polymerase</fullName>
    </recommendedName>
</protein>
<evidence type="ECO:0008006" key="3">
    <source>
        <dbReference type="Google" id="ProtNLM"/>
    </source>
</evidence>
<dbReference type="InterPro" id="IPR043502">
    <property type="entry name" value="DNA/RNA_pol_sf"/>
</dbReference>
<dbReference type="AlphaFoldDB" id="A0A8K0P7J3"/>
<dbReference type="GO" id="GO:0071897">
    <property type="term" value="P:DNA biosynthetic process"/>
    <property type="evidence" value="ECO:0007669"/>
    <property type="project" value="UniProtKB-ARBA"/>
</dbReference>
<comment type="caution">
    <text evidence="1">The sequence shown here is derived from an EMBL/GenBank/DDBJ whole genome shotgun (WGS) entry which is preliminary data.</text>
</comment>
<sequence length="158" mass="18964">MIACYTTCHARLVLYEYLRKLDRRVLNFDTDSVIFTERPGEWSPVIGDYLGDMTDEVEHLYREAPRTTPSRYAPDPRTFARQFAKSRINSSNERDVSFERLKTMVTEEATPLVVRYDKRISRVVPRPEKKTFRIVYTKRRRVENYDTLPYGYKHQRMR</sequence>
<dbReference type="Proteomes" id="UP000792457">
    <property type="component" value="Unassembled WGS sequence"/>
</dbReference>
<proteinExistence type="predicted"/>
<dbReference type="EMBL" id="KZ308863">
    <property type="protein sequence ID" value="KAG8234978.1"/>
    <property type="molecule type" value="Genomic_DNA"/>
</dbReference>
<dbReference type="PANTHER" id="PTHR33568">
    <property type="entry name" value="DNA POLYMERASE"/>
    <property type="match status" value="1"/>
</dbReference>
<keyword evidence="2" id="KW-1185">Reference proteome</keyword>
<dbReference type="InterPro" id="IPR023211">
    <property type="entry name" value="DNA_pol_palm_dom_sf"/>
</dbReference>
<name>A0A8K0P7J3_LADFU</name>
<dbReference type="PANTHER" id="PTHR33568:SF3">
    <property type="entry name" value="DNA-DIRECTED DNA POLYMERASE"/>
    <property type="match status" value="1"/>
</dbReference>
<reference evidence="1" key="1">
    <citation type="submission" date="2013-04" db="EMBL/GenBank/DDBJ databases">
        <authorList>
            <person name="Qu J."/>
            <person name="Murali S.C."/>
            <person name="Bandaranaike D."/>
            <person name="Bellair M."/>
            <person name="Blankenburg K."/>
            <person name="Chao H."/>
            <person name="Dinh H."/>
            <person name="Doddapaneni H."/>
            <person name="Downs B."/>
            <person name="Dugan-Rocha S."/>
            <person name="Elkadiri S."/>
            <person name="Gnanaolivu R.D."/>
            <person name="Hernandez B."/>
            <person name="Javaid M."/>
            <person name="Jayaseelan J.C."/>
            <person name="Lee S."/>
            <person name="Li M."/>
            <person name="Ming W."/>
            <person name="Munidasa M."/>
            <person name="Muniz J."/>
            <person name="Nguyen L."/>
            <person name="Ongeri F."/>
            <person name="Osuji N."/>
            <person name="Pu L.-L."/>
            <person name="Puazo M."/>
            <person name="Qu C."/>
            <person name="Quiroz J."/>
            <person name="Raj R."/>
            <person name="Weissenberger G."/>
            <person name="Xin Y."/>
            <person name="Zou X."/>
            <person name="Han Y."/>
            <person name="Richards S."/>
            <person name="Worley K."/>
            <person name="Muzny D."/>
            <person name="Gibbs R."/>
        </authorList>
    </citation>
    <scope>NUCLEOTIDE SEQUENCE</scope>
    <source>
        <strain evidence="1">Sampled in the wild</strain>
    </source>
</reference>
<evidence type="ECO:0000313" key="2">
    <source>
        <dbReference type="Proteomes" id="UP000792457"/>
    </source>
</evidence>
<dbReference type="SUPFAM" id="SSF56672">
    <property type="entry name" value="DNA/RNA polymerases"/>
    <property type="match status" value="1"/>
</dbReference>
<evidence type="ECO:0000313" key="1">
    <source>
        <dbReference type="EMBL" id="KAG8234978.1"/>
    </source>
</evidence>
<gene>
    <name evidence="1" type="ORF">J437_LFUL013858</name>
</gene>
<accession>A0A8K0P7J3</accession>
<reference evidence="1" key="2">
    <citation type="submission" date="2017-10" db="EMBL/GenBank/DDBJ databases">
        <title>Ladona fulva Genome sequencing and assembly.</title>
        <authorList>
            <person name="Murali S."/>
            <person name="Richards S."/>
            <person name="Bandaranaike D."/>
            <person name="Bellair M."/>
            <person name="Blankenburg K."/>
            <person name="Chao H."/>
            <person name="Dinh H."/>
            <person name="Doddapaneni H."/>
            <person name="Dugan-Rocha S."/>
            <person name="Elkadiri S."/>
            <person name="Gnanaolivu R."/>
            <person name="Hernandez B."/>
            <person name="Skinner E."/>
            <person name="Javaid M."/>
            <person name="Lee S."/>
            <person name="Li M."/>
            <person name="Ming W."/>
            <person name="Munidasa M."/>
            <person name="Muniz J."/>
            <person name="Nguyen L."/>
            <person name="Hughes D."/>
            <person name="Osuji N."/>
            <person name="Pu L.-L."/>
            <person name="Puazo M."/>
            <person name="Qu C."/>
            <person name="Quiroz J."/>
            <person name="Raj R."/>
            <person name="Weissenberger G."/>
            <person name="Xin Y."/>
            <person name="Zou X."/>
            <person name="Han Y."/>
            <person name="Worley K."/>
            <person name="Muzny D."/>
            <person name="Gibbs R."/>
        </authorList>
    </citation>
    <scope>NUCLEOTIDE SEQUENCE</scope>
    <source>
        <strain evidence="1">Sampled in the wild</strain>
    </source>
</reference>
<organism evidence="1 2">
    <name type="scientific">Ladona fulva</name>
    <name type="common">Scarce chaser dragonfly</name>
    <name type="synonym">Libellula fulva</name>
    <dbReference type="NCBI Taxonomy" id="123851"/>
    <lineage>
        <taxon>Eukaryota</taxon>
        <taxon>Metazoa</taxon>
        <taxon>Ecdysozoa</taxon>
        <taxon>Arthropoda</taxon>
        <taxon>Hexapoda</taxon>
        <taxon>Insecta</taxon>
        <taxon>Pterygota</taxon>
        <taxon>Palaeoptera</taxon>
        <taxon>Odonata</taxon>
        <taxon>Epiprocta</taxon>
        <taxon>Anisoptera</taxon>
        <taxon>Libelluloidea</taxon>
        <taxon>Libellulidae</taxon>
        <taxon>Ladona</taxon>
    </lineage>
</organism>
<dbReference type="Gene3D" id="3.90.1600.10">
    <property type="entry name" value="Palm domain of DNA polymerase"/>
    <property type="match status" value="1"/>
</dbReference>